<accession>X1PZ53</accession>
<sequence length="99" mass="10850">MCGGSSGSEPKSKKNENAYNGRGEKMSQQPSKNENKDWAELKLDRVTITNSICSNLVSAGILLPAEVDRYKALLQTYDPLTLVKVLLVSKEHRAALEGD</sequence>
<proteinExistence type="predicted"/>
<protein>
    <submittedName>
        <fullName evidence="2">Uncharacterized protein</fullName>
    </submittedName>
</protein>
<dbReference type="AlphaFoldDB" id="X1PZ53"/>
<name>X1PZ53_9ZZZZ</name>
<organism evidence="2">
    <name type="scientific">marine sediment metagenome</name>
    <dbReference type="NCBI Taxonomy" id="412755"/>
    <lineage>
        <taxon>unclassified sequences</taxon>
        <taxon>metagenomes</taxon>
        <taxon>ecological metagenomes</taxon>
    </lineage>
</organism>
<feature type="region of interest" description="Disordered" evidence="1">
    <location>
        <begin position="1"/>
        <end position="36"/>
    </location>
</feature>
<reference evidence="2" key="1">
    <citation type="journal article" date="2014" name="Front. Microbiol.">
        <title>High frequency of phylogenetically diverse reductive dehalogenase-homologous genes in deep subseafloor sedimentary metagenomes.</title>
        <authorList>
            <person name="Kawai M."/>
            <person name="Futagami T."/>
            <person name="Toyoda A."/>
            <person name="Takaki Y."/>
            <person name="Nishi S."/>
            <person name="Hori S."/>
            <person name="Arai W."/>
            <person name="Tsubouchi T."/>
            <person name="Morono Y."/>
            <person name="Uchiyama I."/>
            <person name="Ito T."/>
            <person name="Fujiyama A."/>
            <person name="Inagaki F."/>
            <person name="Takami H."/>
        </authorList>
    </citation>
    <scope>NUCLEOTIDE SEQUENCE</scope>
    <source>
        <strain evidence="2">Expedition CK06-06</strain>
    </source>
</reference>
<comment type="caution">
    <text evidence="2">The sequence shown here is derived from an EMBL/GenBank/DDBJ whole genome shotgun (WGS) entry which is preliminary data.</text>
</comment>
<evidence type="ECO:0000313" key="2">
    <source>
        <dbReference type="EMBL" id="GAI61223.1"/>
    </source>
</evidence>
<dbReference type="EMBL" id="BARW01000222">
    <property type="protein sequence ID" value="GAI61223.1"/>
    <property type="molecule type" value="Genomic_DNA"/>
</dbReference>
<evidence type="ECO:0000256" key="1">
    <source>
        <dbReference type="SAM" id="MobiDB-lite"/>
    </source>
</evidence>
<gene>
    <name evidence="2" type="ORF">S12H4_01209</name>
</gene>